<evidence type="ECO:0000256" key="1">
    <source>
        <dbReference type="ARBA" id="ARBA00004141"/>
    </source>
</evidence>
<sequence length="480" mass="52168">MGKSELYQSGMALPYSPNSSVQRDARNPSYLSQVYTIISVALLFTAFFLAQYDRFILSYFQLPLTTELNISSSEYAILSGYATGISFAILSIPLASIADRSKARLWILTLSIAWWSLSVVFQGLAHNYWQIATARVSMGIGQSAVEALTVSLISDLMGPRRYVSTGEGVLYMGIYVGEAISGQISTVFRRTGTSWRWALKGVGIFGIGLAIVIRVVMWKEPRRRDAIARSLTDEGEGEGNGQGTSFRNTLNYVISMRSFWLYTLAAGVRTLSGVVFGYYMPGYLQQLYPETKNLTSVYGIIVGVVGSATSLSGGLVTSALWPKTKLTPLYLVSAGGVLSSVFVILMVFSRELVGDKESGVKVLYGTLAAAYVTAELWLGPVNGLLVILFPPKYKTFAFSIYSAIVVLIYSSGPEIVGLALDGVNPDSENYAQSLKIILAVIIPLGYILSSIGFALCIPLVKADIKRQRPEFKSSTASLNP</sequence>
<evidence type="ECO:0000256" key="5">
    <source>
        <dbReference type="ARBA" id="ARBA00023136"/>
    </source>
</evidence>
<gene>
    <name evidence="9 11" type="ORF">P152DRAFT_511259</name>
</gene>
<dbReference type="Proteomes" id="UP000504638">
    <property type="component" value="Unplaced"/>
</dbReference>
<reference evidence="9 11" key="1">
    <citation type="submission" date="2020-01" db="EMBL/GenBank/DDBJ databases">
        <authorList>
            <consortium name="DOE Joint Genome Institute"/>
            <person name="Haridas S."/>
            <person name="Albert R."/>
            <person name="Binder M."/>
            <person name="Bloem J."/>
            <person name="Labutti K."/>
            <person name="Salamov A."/>
            <person name="Andreopoulos B."/>
            <person name="Baker S.E."/>
            <person name="Barry K."/>
            <person name="Bills G."/>
            <person name="Bluhm B.H."/>
            <person name="Cannon C."/>
            <person name="Castanera R."/>
            <person name="Culley D.E."/>
            <person name="Daum C."/>
            <person name="Ezra D."/>
            <person name="Gonzalez J.B."/>
            <person name="Henrissat B."/>
            <person name="Kuo A."/>
            <person name="Liang C."/>
            <person name="Lipzen A."/>
            <person name="Lutzoni F."/>
            <person name="Magnuson J."/>
            <person name="Mondo S."/>
            <person name="Nolan M."/>
            <person name="Ohm R."/>
            <person name="Pangilinan J."/>
            <person name="Park H.-J."/>
            <person name="Ramirez L."/>
            <person name="Alfaro M."/>
            <person name="Sun H."/>
            <person name="Tritt A."/>
            <person name="Yoshinaga Y."/>
            <person name="Zwiers L.-H."/>
            <person name="Turgeon B.G."/>
            <person name="Goodwin S.B."/>
            <person name="Spatafora J.W."/>
            <person name="Crous P.W."/>
            <person name="Grigoriev I.V."/>
        </authorList>
    </citation>
    <scope>NUCLEOTIDE SEQUENCE</scope>
    <source>
        <strain evidence="9 11">CBS 781.70</strain>
    </source>
</reference>
<reference evidence="11" key="3">
    <citation type="submission" date="2025-04" db="UniProtKB">
        <authorList>
            <consortium name="RefSeq"/>
        </authorList>
    </citation>
    <scope>IDENTIFICATION</scope>
    <source>
        <strain evidence="11">CBS 781.70</strain>
    </source>
</reference>
<evidence type="ECO:0000256" key="2">
    <source>
        <dbReference type="ARBA" id="ARBA00022448"/>
    </source>
</evidence>
<comment type="subcellular location">
    <subcellularLocation>
        <location evidence="1">Membrane</location>
        <topology evidence="1">Multi-pass membrane protein</topology>
    </subcellularLocation>
</comment>
<reference evidence="11" key="2">
    <citation type="submission" date="2020-04" db="EMBL/GenBank/DDBJ databases">
        <authorList>
            <consortium name="NCBI Genome Project"/>
        </authorList>
    </citation>
    <scope>NUCLEOTIDE SEQUENCE</scope>
    <source>
        <strain evidence="11">CBS 781.70</strain>
    </source>
</reference>
<keyword evidence="10" id="KW-1185">Reference proteome</keyword>
<dbReference type="PANTHER" id="PTHR23505">
    <property type="entry name" value="SPINSTER"/>
    <property type="match status" value="1"/>
</dbReference>
<dbReference type="InterPro" id="IPR020846">
    <property type="entry name" value="MFS_dom"/>
</dbReference>
<feature type="transmembrane region" description="Helical" evidence="7">
    <location>
        <begin position="30"/>
        <end position="50"/>
    </location>
</feature>
<evidence type="ECO:0000256" key="7">
    <source>
        <dbReference type="SAM" id="Phobius"/>
    </source>
</evidence>
<protein>
    <submittedName>
        <fullName evidence="9 11">MFS general substrate transporter</fullName>
    </submittedName>
</protein>
<evidence type="ECO:0000313" key="9">
    <source>
        <dbReference type="EMBL" id="KAF1816494.1"/>
    </source>
</evidence>
<name>A0A6G1GEN8_9PEZI</name>
<evidence type="ECO:0000313" key="10">
    <source>
        <dbReference type="Proteomes" id="UP000504638"/>
    </source>
</evidence>
<dbReference type="RefSeq" id="XP_033538125.1">
    <property type="nucleotide sequence ID" value="XM_033682705.1"/>
</dbReference>
<dbReference type="SUPFAM" id="SSF103473">
    <property type="entry name" value="MFS general substrate transporter"/>
    <property type="match status" value="1"/>
</dbReference>
<dbReference type="PROSITE" id="PS50850">
    <property type="entry name" value="MFS"/>
    <property type="match status" value="1"/>
</dbReference>
<feature type="transmembrane region" description="Helical" evidence="7">
    <location>
        <begin position="396"/>
        <end position="416"/>
    </location>
</feature>
<dbReference type="PANTHER" id="PTHR23505:SF79">
    <property type="entry name" value="PROTEIN SPINSTER"/>
    <property type="match status" value="1"/>
</dbReference>
<proteinExistence type="inferred from homology"/>
<dbReference type="OrthoDB" id="3639251at2759"/>
<feature type="transmembrane region" description="Helical" evidence="7">
    <location>
        <begin position="328"/>
        <end position="348"/>
    </location>
</feature>
<dbReference type="Pfam" id="PF07690">
    <property type="entry name" value="MFS_1"/>
    <property type="match status" value="1"/>
</dbReference>
<feature type="domain" description="Major facilitator superfamily (MFS) profile" evidence="8">
    <location>
        <begin position="39"/>
        <end position="461"/>
    </location>
</feature>
<evidence type="ECO:0000256" key="4">
    <source>
        <dbReference type="ARBA" id="ARBA00022989"/>
    </source>
</evidence>
<keyword evidence="2" id="KW-0813">Transport</keyword>
<dbReference type="GO" id="GO:0022857">
    <property type="term" value="F:transmembrane transporter activity"/>
    <property type="evidence" value="ECO:0007669"/>
    <property type="project" value="InterPro"/>
</dbReference>
<dbReference type="GO" id="GO:0016020">
    <property type="term" value="C:membrane"/>
    <property type="evidence" value="ECO:0007669"/>
    <property type="project" value="UniProtKB-SubCell"/>
</dbReference>
<dbReference type="GeneID" id="54423275"/>
<keyword evidence="3 7" id="KW-0812">Transmembrane</keyword>
<accession>A0A6G1GEN8</accession>
<dbReference type="Gene3D" id="1.20.1250.20">
    <property type="entry name" value="MFS general substrate transporter like domains"/>
    <property type="match status" value="1"/>
</dbReference>
<evidence type="ECO:0000256" key="6">
    <source>
        <dbReference type="ARBA" id="ARBA00024338"/>
    </source>
</evidence>
<evidence type="ECO:0000259" key="8">
    <source>
        <dbReference type="PROSITE" id="PS50850"/>
    </source>
</evidence>
<feature type="transmembrane region" description="Helical" evidence="7">
    <location>
        <begin position="75"/>
        <end position="98"/>
    </location>
</feature>
<dbReference type="InterPro" id="IPR011701">
    <property type="entry name" value="MFS"/>
</dbReference>
<dbReference type="InterPro" id="IPR036259">
    <property type="entry name" value="MFS_trans_sf"/>
</dbReference>
<dbReference type="InterPro" id="IPR044770">
    <property type="entry name" value="MFS_spinster-like"/>
</dbReference>
<comment type="similarity">
    <text evidence="6">Belongs to the major facilitator superfamily. Spinster (TC 2.A.1.49) family.</text>
</comment>
<feature type="transmembrane region" description="Helical" evidence="7">
    <location>
        <begin position="300"/>
        <end position="321"/>
    </location>
</feature>
<evidence type="ECO:0000313" key="11">
    <source>
        <dbReference type="RefSeq" id="XP_033538125.1"/>
    </source>
</evidence>
<feature type="transmembrane region" description="Helical" evidence="7">
    <location>
        <begin position="105"/>
        <end position="125"/>
    </location>
</feature>
<keyword evidence="5 7" id="KW-0472">Membrane</keyword>
<feature type="transmembrane region" description="Helical" evidence="7">
    <location>
        <begin position="197"/>
        <end position="217"/>
    </location>
</feature>
<dbReference type="EMBL" id="ML975150">
    <property type="protein sequence ID" value="KAF1816494.1"/>
    <property type="molecule type" value="Genomic_DNA"/>
</dbReference>
<organism evidence="9">
    <name type="scientific">Eremomyces bilateralis CBS 781.70</name>
    <dbReference type="NCBI Taxonomy" id="1392243"/>
    <lineage>
        <taxon>Eukaryota</taxon>
        <taxon>Fungi</taxon>
        <taxon>Dikarya</taxon>
        <taxon>Ascomycota</taxon>
        <taxon>Pezizomycotina</taxon>
        <taxon>Dothideomycetes</taxon>
        <taxon>Dothideomycetes incertae sedis</taxon>
        <taxon>Eremomycetales</taxon>
        <taxon>Eremomycetaceae</taxon>
        <taxon>Eremomyces</taxon>
    </lineage>
</organism>
<feature type="transmembrane region" description="Helical" evidence="7">
    <location>
        <begin position="259"/>
        <end position="280"/>
    </location>
</feature>
<evidence type="ECO:0000256" key="3">
    <source>
        <dbReference type="ARBA" id="ARBA00022692"/>
    </source>
</evidence>
<dbReference type="AlphaFoldDB" id="A0A6G1GEN8"/>
<keyword evidence="4 7" id="KW-1133">Transmembrane helix</keyword>
<feature type="transmembrane region" description="Helical" evidence="7">
    <location>
        <begin position="436"/>
        <end position="460"/>
    </location>
</feature>
<feature type="transmembrane region" description="Helical" evidence="7">
    <location>
        <begin position="368"/>
        <end position="389"/>
    </location>
</feature>